<dbReference type="PANTHER" id="PTHR47643">
    <property type="entry name" value="TPR DOMAIN PROTEIN (AFU_ORTHOLOGUE AFUA_5G12710)"/>
    <property type="match status" value="1"/>
</dbReference>
<reference evidence="2" key="1">
    <citation type="submission" date="2022-10" db="EMBL/GenBank/DDBJ databases">
        <authorList>
            <person name="Chen Y."/>
            <person name="Dougan E. K."/>
            <person name="Chan C."/>
            <person name="Rhodes N."/>
            <person name="Thang M."/>
        </authorList>
    </citation>
    <scope>NUCLEOTIDE SEQUENCE</scope>
</reference>
<dbReference type="InterPro" id="IPR046341">
    <property type="entry name" value="SET_dom_sf"/>
</dbReference>
<accession>A0A9P1BN14</accession>
<dbReference type="Gene3D" id="2.170.270.10">
    <property type="entry name" value="SET domain"/>
    <property type="match status" value="1"/>
</dbReference>
<feature type="non-terminal residue" evidence="2">
    <location>
        <position position="1"/>
    </location>
</feature>
<dbReference type="EMBL" id="CAMXCT020000260">
    <property type="protein sequence ID" value="CAL1129681.1"/>
    <property type="molecule type" value="Genomic_DNA"/>
</dbReference>
<organism evidence="2">
    <name type="scientific">Cladocopium goreaui</name>
    <dbReference type="NCBI Taxonomy" id="2562237"/>
    <lineage>
        <taxon>Eukaryota</taxon>
        <taxon>Sar</taxon>
        <taxon>Alveolata</taxon>
        <taxon>Dinophyceae</taxon>
        <taxon>Suessiales</taxon>
        <taxon>Symbiodiniaceae</taxon>
        <taxon>Cladocopium</taxon>
    </lineage>
</organism>
<protein>
    <submittedName>
        <fullName evidence="4">Histone-lysine N-methyltransferase SMYD3</fullName>
    </submittedName>
</protein>
<comment type="caution">
    <text evidence="2">The sequence shown here is derived from an EMBL/GenBank/DDBJ whole genome shotgun (WGS) entry which is preliminary data.</text>
</comment>
<evidence type="ECO:0000313" key="4">
    <source>
        <dbReference type="EMBL" id="CAL4763618.1"/>
    </source>
</evidence>
<sequence>GHESTKRKCARGVKTSLKHLEEQLSGKYEWAEIFRADPDALLGSPKTFVHLPLTAYSEPVTAVMGRFGRGLAVRRDVAIGDLLFVDKAWVVGNYEDLLDAAMKSLEDCSDLQLHRLMELYDGTNGANPLVEKLLPGRVARNVPLDHAELDEERLQRILRFNAITRWSLLDGELSSTVKGDDGDGNTPGTTGTGYAAGLWCLASFVNHSCRPNVNFTFLGDVLTCRATRNLKAGDELLVGYVRLDRPLLFRRKELSATFDFHCTCHRCILEEALVPDGSKYLQQIERLTQVPSKDKSFPWIEAWSSLYRQMEYEISLSIKQRGKELDQDLSLANSLDALFEKSWTPEHDQQREERLKHQEELRNNIARLQGQAKPVGFEHPGREDVYSLQLQRLLCGSYSSVAMESARLWREVASHANSARDCFWVCQQLEEICPASSLHAHWAGAWATRSWKHFMREERVNITKKLPPSPMPSELLRAASYARRSYSQCFGPRLWLPQAQQLGWPIQLVAASLREEVVVKLPPRKPKQTAPRRRMKCYKAASVCWNDARHMQVEMEEVHRPTLPETEAMSEFSAALQSLFQVM</sequence>
<dbReference type="OrthoDB" id="1028014at2759"/>
<dbReference type="InterPro" id="IPR001214">
    <property type="entry name" value="SET_dom"/>
</dbReference>
<evidence type="ECO:0000313" key="3">
    <source>
        <dbReference type="EMBL" id="CAL1129681.1"/>
    </source>
</evidence>
<dbReference type="Pfam" id="PF00856">
    <property type="entry name" value="SET"/>
    <property type="match status" value="1"/>
</dbReference>
<reference evidence="3" key="2">
    <citation type="submission" date="2024-04" db="EMBL/GenBank/DDBJ databases">
        <authorList>
            <person name="Chen Y."/>
            <person name="Shah S."/>
            <person name="Dougan E. K."/>
            <person name="Thang M."/>
            <person name="Chan C."/>
        </authorList>
    </citation>
    <scope>NUCLEOTIDE SEQUENCE [LARGE SCALE GENOMIC DNA]</scope>
</reference>
<dbReference type="AlphaFoldDB" id="A0A9P1BN14"/>
<keyword evidence="5" id="KW-1185">Reference proteome</keyword>
<evidence type="ECO:0000313" key="2">
    <source>
        <dbReference type="EMBL" id="CAI3976306.1"/>
    </source>
</evidence>
<evidence type="ECO:0000259" key="1">
    <source>
        <dbReference type="PROSITE" id="PS50280"/>
    </source>
</evidence>
<dbReference type="EMBL" id="CAMXCT030000260">
    <property type="protein sequence ID" value="CAL4763618.1"/>
    <property type="molecule type" value="Genomic_DNA"/>
</dbReference>
<dbReference type="PANTHER" id="PTHR47643:SF2">
    <property type="entry name" value="TPR DOMAIN PROTEIN (AFU_ORTHOLOGUE AFUA_5G12710)"/>
    <property type="match status" value="1"/>
</dbReference>
<dbReference type="PROSITE" id="PS50280">
    <property type="entry name" value="SET"/>
    <property type="match status" value="1"/>
</dbReference>
<feature type="domain" description="SET" evidence="1">
    <location>
        <begin position="51"/>
        <end position="241"/>
    </location>
</feature>
<dbReference type="EMBL" id="CAMXCT010000260">
    <property type="protein sequence ID" value="CAI3976306.1"/>
    <property type="molecule type" value="Genomic_DNA"/>
</dbReference>
<proteinExistence type="predicted"/>
<name>A0A9P1BN14_9DINO</name>
<evidence type="ECO:0000313" key="5">
    <source>
        <dbReference type="Proteomes" id="UP001152797"/>
    </source>
</evidence>
<dbReference type="SUPFAM" id="SSF82199">
    <property type="entry name" value="SET domain"/>
    <property type="match status" value="1"/>
</dbReference>
<dbReference type="InterPro" id="IPR053209">
    <property type="entry name" value="Gramillin-biosynth_MTr"/>
</dbReference>
<dbReference type="CDD" id="cd20071">
    <property type="entry name" value="SET_SMYD"/>
    <property type="match status" value="1"/>
</dbReference>
<gene>
    <name evidence="2" type="ORF">C1SCF055_LOCUS4535</name>
</gene>
<dbReference type="Proteomes" id="UP001152797">
    <property type="component" value="Unassembled WGS sequence"/>
</dbReference>